<evidence type="ECO:0000313" key="1">
    <source>
        <dbReference type="EMBL" id="AST93551.1"/>
    </source>
</evidence>
<evidence type="ECO:0000313" key="2">
    <source>
        <dbReference type="Proteomes" id="UP000215224"/>
    </source>
</evidence>
<dbReference type="EMBL" id="CP018866">
    <property type="protein sequence ID" value="AST93551.1"/>
    <property type="molecule type" value="Genomic_DNA"/>
</dbReference>
<dbReference type="GO" id="GO:0030420">
    <property type="term" value="P:establishment of competence for transformation"/>
    <property type="evidence" value="ECO:0007669"/>
    <property type="project" value="InterPro"/>
</dbReference>
<organism evidence="1 2">
    <name type="scientific">Sutcliffiella cohnii</name>
    <dbReference type="NCBI Taxonomy" id="33932"/>
    <lineage>
        <taxon>Bacteria</taxon>
        <taxon>Bacillati</taxon>
        <taxon>Bacillota</taxon>
        <taxon>Bacilli</taxon>
        <taxon>Bacillales</taxon>
        <taxon>Bacillaceae</taxon>
        <taxon>Sutcliffiella</taxon>
    </lineage>
</organism>
<gene>
    <name evidence="1" type="ORF">BC6307_20915</name>
</gene>
<dbReference type="KEGG" id="bcoh:BC6307_20915"/>
<dbReference type="Proteomes" id="UP000215224">
    <property type="component" value="Chromosome"/>
</dbReference>
<dbReference type="AlphaFoldDB" id="A0A223KVR9"/>
<accession>A0A223KVR9</accession>
<keyword evidence="2" id="KW-1185">Reference proteome</keyword>
<dbReference type="STRING" id="1314751.GCA_001591425_01863"/>
<name>A0A223KVR9_9BACI</name>
<evidence type="ECO:0008006" key="3">
    <source>
        <dbReference type="Google" id="ProtNLM"/>
    </source>
</evidence>
<dbReference type="Pfam" id="PF06338">
    <property type="entry name" value="ComK"/>
    <property type="match status" value="1"/>
</dbReference>
<dbReference type="RefSeq" id="WP_066415072.1">
    <property type="nucleotide sequence ID" value="NZ_CP018866.1"/>
</dbReference>
<proteinExistence type="predicted"/>
<sequence>MDMMEEYLITTSTIGLFPNFHSWLQTKTLDWDGEFYIEDKPLDAISNSCLHYGASYEGRKKSIVHRTNFKQKTPMIISEAQGMIMIPTHSPEHMYCAWLMYHHIHKVIPNGTSCTILFHNNVKVDLTISAAVMRQQMQKAAVIYNLFCTDQKINFSFMMDPKKRKKRKKEEK</sequence>
<dbReference type="InterPro" id="IPR010461">
    <property type="entry name" value="ComK"/>
</dbReference>
<reference evidence="1 2" key="1">
    <citation type="submission" date="2016-12" db="EMBL/GenBank/DDBJ databases">
        <title>The whole genome sequencing and assembly of Bacillus cohnii DSM 6307T strain.</title>
        <authorList>
            <person name="Lee Y.-J."/>
            <person name="Yi H."/>
            <person name="Bahn Y.-S."/>
            <person name="Kim J.F."/>
            <person name="Lee D.-W."/>
        </authorList>
    </citation>
    <scope>NUCLEOTIDE SEQUENCE [LARGE SCALE GENOMIC DNA]</scope>
    <source>
        <strain evidence="1 2">DSM 6307</strain>
    </source>
</reference>
<protein>
    <recommendedName>
        <fullName evidence="3">Competence protein ComK</fullName>
    </recommendedName>
</protein>